<organism evidence="3 4">
    <name type="scientific">Mus spicilegus</name>
    <name type="common">Mound-building mouse</name>
    <dbReference type="NCBI Taxonomy" id="10103"/>
    <lineage>
        <taxon>Eukaryota</taxon>
        <taxon>Metazoa</taxon>
        <taxon>Chordata</taxon>
        <taxon>Craniata</taxon>
        <taxon>Vertebrata</taxon>
        <taxon>Euteleostomi</taxon>
        <taxon>Mammalia</taxon>
        <taxon>Eutheria</taxon>
        <taxon>Euarchontoglires</taxon>
        <taxon>Glires</taxon>
        <taxon>Rodentia</taxon>
        <taxon>Myomorpha</taxon>
        <taxon>Muroidea</taxon>
        <taxon>Muridae</taxon>
        <taxon>Murinae</taxon>
        <taxon>Mus</taxon>
        <taxon>Mus</taxon>
    </lineage>
</organism>
<feature type="transmembrane region" description="Helical" evidence="2">
    <location>
        <begin position="31"/>
        <end position="54"/>
    </location>
</feature>
<protein>
    <submittedName>
        <fullName evidence="3">Uncharacterized protein</fullName>
    </submittedName>
</protein>
<evidence type="ECO:0000256" key="2">
    <source>
        <dbReference type="SAM" id="Phobius"/>
    </source>
</evidence>
<evidence type="ECO:0000313" key="4">
    <source>
        <dbReference type="Proteomes" id="UP000694415"/>
    </source>
</evidence>
<feature type="compositionally biased region" description="Basic and acidic residues" evidence="1">
    <location>
        <begin position="65"/>
        <end position="75"/>
    </location>
</feature>
<feature type="region of interest" description="Disordered" evidence="1">
    <location>
        <begin position="65"/>
        <end position="84"/>
    </location>
</feature>
<dbReference type="Proteomes" id="UP000694415">
    <property type="component" value="Unplaced"/>
</dbReference>
<accession>A0A8C6IMM9</accession>
<keyword evidence="4" id="KW-1185">Reference proteome</keyword>
<proteinExistence type="predicted"/>
<keyword evidence="2" id="KW-0812">Transmembrane</keyword>
<reference evidence="3" key="2">
    <citation type="submission" date="2025-09" db="UniProtKB">
        <authorList>
            <consortium name="Ensembl"/>
        </authorList>
    </citation>
    <scope>IDENTIFICATION</scope>
</reference>
<evidence type="ECO:0000256" key="1">
    <source>
        <dbReference type="SAM" id="MobiDB-lite"/>
    </source>
</evidence>
<dbReference type="Ensembl" id="ENSMSIT00000048233.1">
    <property type="protein sequence ID" value="ENSMSIP00000038223.1"/>
    <property type="gene ID" value="ENSMSIG00000031865.1"/>
</dbReference>
<sequence>MAEPHALTSQGILFFFSVIVGFIYDSIAEQLGWTVCIVCFLVFVDISSMAPLLLTFPEVVTRSDLGTEEKKSGDRKIKRHAKNN</sequence>
<keyword evidence="2" id="KW-0472">Membrane</keyword>
<evidence type="ECO:0000313" key="3">
    <source>
        <dbReference type="Ensembl" id="ENSMSIP00000038223.1"/>
    </source>
</evidence>
<reference evidence="3" key="1">
    <citation type="submission" date="2025-08" db="UniProtKB">
        <authorList>
            <consortium name="Ensembl"/>
        </authorList>
    </citation>
    <scope>IDENTIFICATION</scope>
</reference>
<name>A0A8C6IMM9_MUSSI</name>
<feature type="transmembrane region" description="Helical" evidence="2">
    <location>
        <begin position="6"/>
        <end position="24"/>
    </location>
</feature>
<keyword evidence="2" id="KW-1133">Transmembrane helix</keyword>
<dbReference type="AlphaFoldDB" id="A0A8C6IMM9"/>